<evidence type="ECO:0000256" key="1">
    <source>
        <dbReference type="SAM" id="Phobius"/>
    </source>
</evidence>
<name>A0AAN6VG49_9PEZI</name>
<evidence type="ECO:0000313" key="2">
    <source>
        <dbReference type="EMBL" id="KAK4150858.1"/>
    </source>
</evidence>
<organism evidence="2 3">
    <name type="scientific">Chaetomidium leptoderma</name>
    <dbReference type="NCBI Taxonomy" id="669021"/>
    <lineage>
        <taxon>Eukaryota</taxon>
        <taxon>Fungi</taxon>
        <taxon>Dikarya</taxon>
        <taxon>Ascomycota</taxon>
        <taxon>Pezizomycotina</taxon>
        <taxon>Sordariomycetes</taxon>
        <taxon>Sordariomycetidae</taxon>
        <taxon>Sordariales</taxon>
        <taxon>Chaetomiaceae</taxon>
        <taxon>Chaetomidium</taxon>
    </lineage>
</organism>
<dbReference type="EMBL" id="MU857046">
    <property type="protein sequence ID" value="KAK4150858.1"/>
    <property type="molecule type" value="Genomic_DNA"/>
</dbReference>
<proteinExistence type="predicted"/>
<accession>A0AAN6VG49</accession>
<evidence type="ECO:0000313" key="3">
    <source>
        <dbReference type="Proteomes" id="UP001302745"/>
    </source>
</evidence>
<keyword evidence="1" id="KW-0812">Transmembrane</keyword>
<gene>
    <name evidence="2" type="ORF">C8A00DRAFT_36506</name>
</gene>
<feature type="transmembrane region" description="Helical" evidence="1">
    <location>
        <begin position="310"/>
        <end position="333"/>
    </location>
</feature>
<keyword evidence="3" id="KW-1185">Reference proteome</keyword>
<reference evidence="2" key="2">
    <citation type="submission" date="2023-05" db="EMBL/GenBank/DDBJ databases">
        <authorList>
            <consortium name="Lawrence Berkeley National Laboratory"/>
            <person name="Steindorff A."/>
            <person name="Hensen N."/>
            <person name="Bonometti L."/>
            <person name="Westerberg I."/>
            <person name="Brannstrom I.O."/>
            <person name="Guillou S."/>
            <person name="Cros-Aarteil S."/>
            <person name="Calhoun S."/>
            <person name="Haridas S."/>
            <person name="Kuo A."/>
            <person name="Mondo S."/>
            <person name="Pangilinan J."/>
            <person name="Riley R."/>
            <person name="Labutti K."/>
            <person name="Andreopoulos B."/>
            <person name="Lipzen A."/>
            <person name="Chen C."/>
            <person name="Yanf M."/>
            <person name="Daum C."/>
            <person name="Ng V."/>
            <person name="Clum A."/>
            <person name="Ohm R."/>
            <person name="Martin F."/>
            <person name="Silar P."/>
            <person name="Natvig D."/>
            <person name="Lalanne C."/>
            <person name="Gautier V."/>
            <person name="Ament-Velasquez S.L."/>
            <person name="Kruys A."/>
            <person name="Hutchinson M.I."/>
            <person name="Powell A.J."/>
            <person name="Barry K."/>
            <person name="Miller A.N."/>
            <person name="Grigoriev I.V."/>
            <person name="Debuchy R."/>
            <person name="Gladieux P."/>
            <person name="Thoren M.H."/>
            <person name="Johannesson H."/>
        </authorList>
    </citation>
    <scope>NUCLEOTIDE SEQUENCE</scope>
    <source>
        <strain evidence="2">CBS 538.74</strain>
    </source>
</reference>
<keyword evidence="1" id="KW-0472">Membrane</keyword>
<keyword evidence="1" id="KW-1133">Transmembrane helix</keyword>
<comment type="caution">
    <text evidence="2">The sequence shown here is derived from an EMBL/GenBank/DDBJ whole genome shotgun (WGS) entry which is preliminary data.</text>
</comment>
<reference evidence="2" key="1">
    <citation type="journal article" date="2023" name="Mol. Phylogenet. Evol.">
        <title>Genome-scale phylogeny and comparative genomics of the fungal order Sordariales.</title>
        <authorList>
            <person name="Hensen N."/>
            <person name="Bonometti L."/>
            <person name="Westerberg I."/>
            <person name="Brannstrom I.O."/>
            <person name="Guillou S."/>
            <person name="Cros-Aarteil S."/>
            <person name="Calhoun S."/>
            <person name="Haridas S."/>
            <person name="Kuo A."/>
            <person name="Mondo S."/>
            <person name="Pangilinan J."/>
            <person name="Riley R."/>
            <person name="LaButti K."/>
            <person name="Andreopoulos B."/>
            <person name="Lipzen A."/>
            <person name="Chen C."/>
            <person name="Yan M."/>
            <person name="Daum C."/>
            <person name="Ng V."/>
            <person name="Clum A."/>
            <person name="Steindorff A."/>
            <person name="Ohm R.A."/>
            <person name="Martin F."/>
            <person name="Silar P."/>
            <person name="Natvig D.O."/>
            <person name="Lalanne C."/>
            <person name="Gautier V."/>
            <person name="Ament-Velasquez S.L."/>
            <person name="Kruys A."/>
            <person name="Hutchinson M.I."/>
            <person name="Powell A.J."/>
            <person name="Barry K."/>
            <person name="Miller A.N."/>
            <person name="Grigoriev I.V."/>
            <person name="Debuchy R."/>
            <person name="Gladieux P."/>
            <person name="Hiltunen Thoren M."/>
            <person name="Johannesson H."/>
        </authorList>
    </citation>
    <scope>NUCLEOTIDE SEQUENCE</scope>
    <source>
        <strain evidence="2">CBS 538.74</strain>
    </source>
</reference>
<sequence length="372" mass="41897">MASNRYLPSKLLGHHPTLPLSNPGLDVHALQTIEGHANPITRHDILIAAEILRDDPALTLSQASQQLSARLNNPCSARQLELTILLSVRGILMFDCPERGDDWKPGEPFVDFASRCFPTTSAPSVAVKQAIGDHKSMKAWKLKEKFRLSFRGTENLALHLHLDPSHPDGPTLYLFRHTAFIKAQLGGLEREINQEDGGLQREDGMPACLKRGYLPPQLLVETLHSIQAILFHFDDSKSRPILKRLIAKNGFDSDYGNAEGYKMFDDVIHDLEYKYWGERLAVLHGFTRERPPRNKFERWMRWQASESNAFAVALAALLISVVVGILGLGLAAFQSWVAWKAWKDPVSNDDGTAEILREIAELFRQQAQQARR</sequence>
<dbReference type="AlphaFoldDB" id="A0AAN6VG49"/>
<dbReference type="Proteomes" id="UP001302745">
    <property type="component" value="Unassembled WGS sequence"/>
</dbReference>
<protein>
    <submittedName>
        <fullName evidence="2">Uncharacterized protein</fullName>
    </submittedName>
</protein>